<dbReference type="EMBL" id="LN714476">
    <property type="protein sequence ID" value="CEL64784.1"/>
    <property type="molecule type" value="Genomic_DNA"/>
</dbReference>
<feature type="compositionally biased region" description="Polar residues" evidence="1">
    <location>
        <begin position="58"/>
        <end position="74"/>
    </location>
</feature>
<accession>A0A0F7U4U0</accession>
<gene>
    <name evidence="2" type="ORF">BN1204_006593</name>
</gene>
<sequence>MIVPSSLWTSAAAVVGRRFIPLVFEQQHLIHTAPNSRFSLSLTSTRVLGVKLHRNQLSSSSRVWPKKTGNSSTKYPYEQAAPRPADYGGKATDRCSRGINRATTKPLGAGNAPLTTLNGSLVRDEQQTGPAGFSPTSVTEPEHESKMQDGKKSGSSTTEESGADNRPQKEEHDLPAQSEEMEKNPQPSTCPPYMYPADPCLQPEQPPEPPQKRRAN</sequence>
<proteinExistence type="predicted"/>
<feature type="compositionally biased region" description="Basic and acidic residues" evidence="1">
    <location>
        <begin position="140"/>
        <end position="152"/>
    </location>
</feature>
<organism evidence="2">
    <name type="scientific">Neospora caninum (strain Liverpool)</name>
    <dbReference type="NCBI Taxonomy" id="572307"/>
    <lineage>
        <taxon>Eukaryota</taxon>
        <taxon>Sar</taxon>
        <taxon>Alveolata</taxon>
        <taxon>Apicomplexa</taxon>
        <taxon>Conoidasida</taxon>
        <taxon>Coccidia</taxon>
        <taxon>Eucoccidiorida</taxon>
        <taxon>Eimeriorina</taxon>
        <taxon>Sarcocystidae</taxon>
        <taxon>Neospora</taxon>
    </lineage>
</organism>
<evidence type="ECO:0000256" key="1">
    <source>
        <dbReference type="SAM" id="MobiDB-lite"/>
    </source>
</evidence>
<evidence type="ECO:0000313" key="2">
    <source>
        <dbReference type="EMBL" id="CEL64784.1"/>
    </source>
</evidence>
<dbReference type="AlphaFoldDB" id="A0A0F7U4U0"/>
<reference evidence="2" key="1">
    <citation type="journal article" date="2015" name="PLoS ONE">
        <title>Comprehensive Evaluation of Toxoplasma gondii VEG and Neospora caninum LIV Genomes with Tachyzoite Stage Transcriptome and Proteome Defines Novel Transcript Features.</title>
        <authorList>
            <person name="Ramaprasad A."/>
            <person name="Mourier T."/>
            <person name="Naeem R."/>
            <person name="Malas T.B."/>
            <person name="Moussa E."/>
            <person name="Panigrahi A."/>
            <person name="Vermont S.J."/>
            <person name="Otto T.D."/>
            <person name="Wastling J."/>
            <person name="Pain A."/>
        </authorList>
    </citation>
    <scope>NUCLEOTIDE SEQUENCE</scope>
    <source>
        <strain evidence="2">Liverpool</strain>
    </source>
</reference>
<feature type="region of interest" description="Disordered" evidence="1">
    <location>
        <begin position="58"/>
        <end position="216"/>
    </location>
</feature>
<protein>
    <submittedName>
        <fullName evidence="2">Uncharacterized protein</fullName>
    </submittedName>
</protein>
<name>A0A0F7U4U0_NEOCL</name>